<evidence type="ECO:0000256" key="5">
    <source>
        <dbReference type="SAM" id="MobiDB-lite"/>
    </source>
</evidence>
<dbReference type="GO" id="GO:0005524">
    <property type="term" value="F:ATP binding"/>
    <property type="evidence" value="ECO:0007669"/>
    <property type="project" value="UniProtKB-UniRule"/>
</dbReference>
<keyword evidence="9" id="KW-1185">Reference proteome</keyword>
<evidence type="ECO:0000256" key="3">
    <source>
        <dbReference type="ARBA" id="ARBA00023134"/>
    </source>
</evidence>
<dbReference type="Gene3D" id="3.40.50.300">
    <property type="entry name" value="P-loop containing nucleotide triphosphate hydrolases"/>
    <property type="match status" value="1"/>
</dbReference>
<evidence type="ECO:0000313" key="8">
    <source>
        <dbReference type="EMBL" id="QJB70636.1"/>
    </source>
</evidence>
<proteinExistence type="inferred from homology"/>
<reference evidence="8 9" key="1">
    <citation type="submission" date="2020-04" db="EMBL/GenBank/DDBJ databases">
        <title>Genome sequence for Sphingorhabdus sp. strain M1.</title>
        <authorList>
            <person name="Park S.-J."/>
        </authorList>
    </citation>
    <scope>NUCLEOTIDE SEQUENCE [LARGE SCALE GENOMIC DNA]</scope>
    <source>
        <strain evidence="8 9">JK6</strain>
    </source>
</reference>
<sequence>MVSQSAKRVLLVTGLSGAGKSTAIKTLEDVGWETIDNFPLRLVERLLKTPPSSSRENNDPPLALGFDSRTRGFNPDTLIGRIKKLQESENFLISTLFLDCAGGEIERRYAETRRRHPLAQDRPAAEGIAMERSQLEPFRRWADHVIDTTGLSANALEKEVRQQFELEGSGTTTVTITSFGFSRGLPNNIDLLFDVRFLANPFWEPELKLMTGLDAPVAEYIAKDPSYHEALTKIEDLLKFLLPKYQAAGKAYVNIGIGCTGGRHRSVHVAETLSKNLRKARFSPTVSHRNLTSRPMDALESMSQNSASKIDENKGI</sequence>
<dbReference type="Pfam" id="PF22740">
    <property type="entry name" value="PapZ_C"/>
    <property type="match status" value="1"/>
</dbReference>
<dbReference type="PANTHER" id="PTHR30448">
    <property type="entry name" value="RNASE ADAPTER PROTEIN RAPZ"/>
    <property type="match status" value="1"/>
</dbReference>
<accession>A0A6H2DSJ7</accession>
<dbReference type="InterPro" id="IPR053930">
    <property type="entry name" value="RapZ-like_N"/>
</dbReference>
<dbReference type="HAMAP" id="MF_00636">
    <property type="entry name" value="RapZ_like"/>
    <property type="match status" value="1"/>
</dbReference>
<dbReference type="SUPFAM" id="SSF52540">
    <property type="entry name" value="P-loop containing nucleoside triphosphate hydrolases"/>
    <property type="match status" value="1"/>
</dbReference>
<keyword evidence="1 4" id="KW-0547">Nucleotide-binding</keyword>
<evidence type="ECO:0000313" key="9">
    <source>
        <dbReference type="Proteomes" id="UP000501600"/>
    </source>
</evidence>
<keyword evidence="2 4" id="KW-0067">ATP-binding</keyword>
<organism evidence="8 9">
    <name type="scientific">Parasphingorhabdus halotolerans</name>
    <dbReference type="NCBI Taxonomy" id="2725558"/>
    <lineage>
        <taxon>Bacteria</taxon>
        <taxon>Pseudomonadati</taxon>
        <taxon>Pseudomonadota</taxon>
        <taxon>Alphaproteobacteria</taxon>
        <taxon>Sphingomonadales</taxon>
        <taxon>Sphingomonadaceae</taxon>
        <taxon>Parasphingorhabdus</taxon>
    </lineage>
</organism>
<evidence type="ECO:0000256" key="4">
    <source>
        <dbReference type="HAMAP-Rule" id="MF_00636"/>
    </source>
</evidence>
<feature type="domain" description="RapZ-like N-terminal" evidence="6">
    <location>
        <begin position="9"/>
        <end position="165"/>
    </location>
</feature>
<dbReference type="KEGG" id="phao:HF685_03195"/>
<dbReference type="AlphaFoldDB" id="A0A6H2DSJ7"/>
<dbReference type="NCBIfam" id="NF003828">
    <property type="entry name" value="PRK05416.1"/>
    <property type="match status" value="1"/>
</dbReference>
<feature type="domain" description="RapZ C-terminal" evidence="7">
    <location>
        <begin position="173"/>
        <end position="291"/>
    </location>
</feature>
<gene>
    <name evidence="8" type="primary">rapZ</name>
    <name evidence="8" type="ORF">HF685_03195</name>
</gene>
<dbReference type="PIRSF" id="PIRSF005052">
    <property type="entry name" value="P-loopkin"/>
    <property type="match status" value="1"/>
</dbReference>
<feature type="compositionally biased region" description="Polar residues" evidence="5">
    <location>
        <begin position="284"/>
        <end position="293"/>
    </location>
</feature>
<evidence type="ECO:0000259" key="7">
    <source>
        <dbReference type="Pfam" id="PF22740"/>
    </source>
</evidence>
<evidence type="ECO:0000256" key="2">
    <source>
        <dbReference type="ARBA" id="ARBA00022840"/>
    </source>
</evidence>
<dbReference type="PANTHER" id="PTHR30448:SF0">
    <property type="entry name" value="RNASE ADAPTER PROTEIN RAPZ"/>
    <property type="match status" value="1"/>
</dbReference>
<dbReference type="InterPro" id="IPR027417">
    <property type="entry name" value="P-loop_NTPase"/>
</dbReference>
<evidence type="ECO:0000259" key="6">
    <source>
        <dbReference type="Pfam" id="PF03668"/>
    </source>
</evidence>
<protein>
    <submittedName>
        <fullName evidence="8">RNase adapter RapZ</fullName>
    </submittedName>
</protein>
<dbReference type="Pfam" id="PF03668">
    <property type="entry name" value="RapZ-like_N"/>
    <property type="match status" value="1"/>
</dbReference>
<dbReference type="Proteomes" id="UP000501600">
    <property type="component" value="Chromosome"/>
</dbReference>
<feature type="binding site" evidence="4">
    <location>
        <begin position="14"/>
        <end position="21"/>
    </location>
    <ligand>
        <name>ATP</name>
        <dbReference type="ChEBI" id="CHEBI:30616"/>
    </ligand>
</feature>
<feature type="binding site" evidence="4">
    <location>
        <begin position="67"/>
        <end position="70"/>
    </location>
    <ligand>
        <name>GTP</name>
        <dbReference type="ChEBI" id="CHEBI:37565"/>
    </ligand>
</feature>
<dbReference type="GO" id="GO:0005525">
    <property type="term" value="F:GTP binding"/>
    <property type="evidence" value="ECO:0007669"/>
    <property type="project" value="UniProtKB-UniRule"/>
</dbReference>
<evidence type="ECO:0000256" key="1">
    <source>
        <dbReference type="ARBA" id="ARBA00022741"/>
    </source>
</evidence>
<name>A0A6H2DSJ7_9SPHN</name>
<keyword evidence="3 4" id="KW-0342">GTP-binding</keyword>
<dbReference type="InterPro" id="IPR053931">
    <property type="entry name" value="RapZ_C"/>
</dbReference>
<dbReference type="EMBL" id="CP051217">
    <property type="protein sequence ID" value="QJB70636.1"/>
    <property type="molecule type" value="Genomic_DNA"/>
</dbReference>
<dbReference type="InterPro" id="IPR005337">
    <property type="entry name" value="RapZ-like"/>
</dbReference>
<dbReference type="RefSeq" id="WP_168821162.1">
    <property type="nucleotide sequence ID" value="NZ_CP051217.1"/>
</dbReference>
<feature type="region of interest" description="Disordered" evidence="5">
    <location>
        <begin position="284"/>
        <end position="316"/>
    </location>
</feature>